<evidence type="ECO:0000256" key="1">
    <source>
        <dbReference type="SAM" id="MobiDB-lite"/>
    </source>
</evidence>
<proteinExistence type="predicted"/>
<name>A0ABT5E1T9_9BACT</name>
<dbReference type="InterPro" id="IPR035948">
    <property type="entry name" value="YwqG-like_sf"/>
</dbReference>
<dbReference type="InterPro" id="IPR015315">
    <property type="entry name" value="DUF1963"/>
</dbReference>
<keyword evidence="3" id="KW-1185">Reference proteome</keyword>
<organism evidence="2 3">
    <name type="scientific">Nannocystis bainbridge</name>
    <dbReference type="NCBI Taxonomy" id="2995303"/>
    <lineage>
        <taxon>Bacteria</taxon>
        <taxon>Pseudomonadati</taxon>
        <taxon>Myxococcota</taxon>
        <taxon>Polyangia</taxon>
        <taxon>Nannocystales</taxon>
        <taxon>Nannocystaceae</taxon>
        <taxon>Nannocystis</taxon>
    </lineage>
</organism>
<comment type="caution">
    <text evidence="2">The sequence shown here is derived from an EMBL/GenBank/DDBJ whole genome shotgun (WGS) entry which is preliminary data.</text>
</comment>
<protein>
    <submittedName>
        <fullName evidence="2">DUF1963 domain-containing protein</fullName>
    </submittedName>
</protein>
<evidence type="ECO:0000313" key="2">
    <source>
        <dbReference type="EMBL" id="MDC0719289.1"/>
    </source>
</evidence>
<accession>A0ABT5E1T9</accession>
<dbReference type="EMBL" id="JAQNDL010000002">
    <property type="protein sequence ID" value="MDC0719289.1"/>
    <property type="molecule type" value="Genomic_DNA"/>
</dbReference>
<reference evidence="2 3" key="1">
    <citation type="submission" date="2022-11" db="EMBL/GenBank/DDBJ databases">
        <title>Minimal conservation of predation-associated metabolite biosynthetic gene clusters underscores biosynthetic potential of Myxococcota including descriptions for ten novel species: Archangium lansinium sp. nov., Myxococcus landrumus sp. nov., Nannocystis bai.</title>
        <authorList>
            <person name="Ahearne A."/>
            <person name="Stevens C."/>
            <person name="Dowd S."/>
        </authorList>
    </citation>
    <scope>NUCLEOTIDE SEQUENCE [LARGE SCALE GENOMIC DNA]</scope>
    <source>
        <strain evidence="2 3">BB15-2</strain>
    </source>
</reference>
<dbReference type="Pfam" id="PF09234">
    <property type="entry name" value="DUF1963"/>
    <property type="match status" value="1"/>
</dbReference>
<dbReference type="Gene3D" id="2.30.320.10">
    <property type="entry name" value="YwqG-like"/>
    <property type="match status" value="1"/>
</dbReference>
<feature type="region of interest" description="Disordered" evidence="1">
    <location>
        <begin position="181"/>
        <end position="224"/>
    </location>
</feature>
<dbReference type="Proteomes" id="UP001221686">
    <property type="component" value="Unassembled WGS sequence"/>
</dbReference>
<evidence type="ECO:0000313" key="3">
    <source>
        <dbReference type="Proteomes" id="UP001221686"/>
    </source>
</evidence>
<sequence length="465" mass="51712">MSVDIDRLLELFRRHLPLRAGSVEVAFASEVEPPVWRNEAGYPVVALRLTTFDPDDGVVPLDIKAQEVCIGDDREHPPERWLAFVEGHLRAMPAILGHVEESDTLMPSDLFVYEAVLTDAGLQRADEFAAALRDPVRLAAMQAAAGEAEWRERLEPLGLAEHVAEVRAMARPSIRLHLSRVEGEDEYDDEDDEDIDDTENTDAVDDATCPTGQTRLGGDPDLPPEMPWPEVDGVPLTFVAQFDLAGLARRDAASELPASGLLSFFYAPSPPDGVRGHPVRVLHLTDLDTLVHRPAPAAVERLAAYDIDTADELQYPGVDSHFFYEALLPEARILEGHRQRQQGEGGELVPFNPLACFIAESEQLDAFERPTHRLLGHPSAIQGDPYLDVEIDTRPQGWDGWEDGSHEALQVRRRSLRWRLLLQIDAQEHGGPLLNQDGGFFYFWLPADALAAHDWSQARGSLQCH</sequence>
<dbReference type="PANTHER" id="PTHR36436">
    <property type="entry name" value="SLL5081 PROTEIN"/>
    <property type="match status" value="1"/>
</dbReference>
<dbReference type="PANTHER" id="PTHR36436:SF6">
    <property type="entry name" value="SLL5081 PROTEIN"/>
    <property type="match status" value="1"/>
</dbReference>
<feature type="compositionally biased region" description="Acidic residues" evidence="1">
    <location>
        <begin position="183"/>
        <end position="205"/>
    </location>
</feature>
<dbReference type="SUPFAM" id="SSF103032">
    <property type="entry name" value="Hypothetical protein YwqG"/>
    <property type="match status" value="1"/>
</dbReference>
<dbReference type="RefSeq" id="WP_272087800.1">
    <property type="nucleotide sequence ID" value="NZ_JAQNDL010000002.1"/>
</dbReference>
<gene>
    <name evidence="2" type="ORF">POL25_20460</name>
</gene>